<dbReference type="InterPro" id="IPR017008">
    <property type="entry name" value="UCP032817-like"/>
</dbReference>
<dbReference type="PIRSF" id="PIRSF032817">
    <property type="entry name" value="UCP032817"/>
    <property type="match status" value="1"/>
</dbReference>
<dbReference type="Proteomes" id="UP000675920">
    <property type="component" value="Unplaced"/>
</dbReference>
<keyword evidence="1" id="KW-0472">Membrane</keyword>
<protein>
    <submittedName>
        <fullName evidence="3">Glycine-rich domain-containing protein</fullName>
    </submittedName>
</protein>
<proteinExistence type="predicted"/>
<dbReference type="RefSeq" id="WP_028312005.1">
    <property type="nucleotide sequence ID" value="NZ_AXWS01000014.1"/>
</dbReference>
<organism evidence="2 3">
    <name type="scientific">Derxia gummosa DSM 723</name>
    <dbReference type="NCBI Taxonomy" id="1121388"/>
    <lineage>
        <taxon>Bacteria</taxon>
        <taxon>Pseudomonadati</taxon>
        <taxon>Pseudomonadota</taxon>
        <taxon>Betaproteobacteria</taxon>
        <taxon>Burkholderiales</taxon>
        <taxon>Alcaligenaceae</taxon>
        <taxon>Derxia</taxon>
    </lineage>
</organism>
<evidence type="ECO:0000256" key="1">
    <source>
        <dbReference type="SAM" id="Phobius"/>
    </source>
</evidence>
<keyword evidence="2" id="KW-1185">Reference proteome</keyword>
<name>A0A9U5C4E9_9BURK</name>
<keyword evidence="1" id="KW-0812">Transmembrane</keyword>
<dbReference type="AlphaFoldDB" id="A0A9U5C4E9"/>
<reference evidence="3" key="1">
    <citation type="submission" date="2025-08" db="UniProtKB">
        <authorList>
            <consortium name="RefSeq"/>
        </authorList>
    </citation>
    <scope>IDENTIFICATION</scope>
</reference>
<keyword evidence="1" id="KW-1133">Transmembrane helix</keyword>
<feature type="transmembrane region" description="Helical" evidence="1">
    <location>
        <begin position="6"/>
        <end position="24"/>
    </location>
</feature>
<accession>A0A9U5C4E9</accession>
<evidence type="ECO:0000313" key="2">
    <source>
        <dbReference type="Proteomes" id="UP000675920"/>
    </source>
</evidence>
<evidence type="ECO:0000313" key="3">
    <source>
        <dbReference type="RefSeq" id="WP_028312005.1"/>
    </source>
</evidence>
<sequence length="234" mass="24649">MDLGYLIAGGAGLAALAGVHLAHTERRRARFIERYEWPAGLMDRLARRHPQLDAQQRLQVERALRQFFLAYLRGGRRFVAMPSQAADDLWHEFILYTRNYDAFCRRAFGRFLHHTPAAVLGGGPKRSDAGLRHCWRQACALEHLDPRRPRRLPLLFGLDAALGIAGGFVYVADCRGLEARGDGVHCGADLGGGGDGGSDGGACGDGGDAGGDCGDGDGGSGGDGGCGGGCGGGD</sequence>